<gene>
    <name evidence="1" type="ORF">7-7-1_00078</name>
</gene>
<accession>J7FAF3</accession>
<dbReference type="Proteomes" id="UP000003754">
    <property type="component" value="Segment"/>
</dbReference>
<dbReference type="KEGG" id="vg:14012031"/>
<evidence type="ECO:0000313" key="1">
    <source>
        <dbReference type="EMBL" id="AFH19776.1"/>
    </source>
</evidence>
<protein>
    <submittedName>
        <fullName evidence="1">Uncharacterized protein</fullName>
    </submittedName>
</protein>
<organism evidence="1 2">
    <name type="scientific">Agrobacterium phage 7-7-1</name>
    <dbReference type="NCBI Taxonomy" id="1161931"/>
    <lineage>
        <taxon>Viruses</taxon>
        <taxon>Duplodnaviria</taxon>
        <taxon>Heunggongvirae</taxon>
        <taxon>Uroviricota</taxon>
        <taxon>Caudoviricetes</taxon>
        <taxon>Schmittlotzvirus</taxon>
        <taxon>Schmittlotzvirus sv771</taxon>
    </lineage>
</organism>
<name>J7FAF3_9CAUD</name>
<dbReference type="RefSeq" id="YP_007006534.1">
    <property type="nucleotide sequence ID" value="NC_019519.1"/>
</dbReference>
<proteinExistence type="predicted"/>
<dbReference type="EMBL" id="JQ312117">
    <property type="protein sequence ID" value="AFH19776.1"/>
    <property type="molecule type" value="Genomic_DNA"/>
</dbReference>
<dbReference type="GeneID" id="14012031"/>
<evidence type="ECO:0000313" key="2">
    <source>
        <dbReference type="Proteomes" id="UP000003754"/>
    </source>
</evidence>
<reference evidence="1 2" key="1">
    <citation type="submission" date="2011-12" db="EMBL/GenBank/DDBJ databases">
        <title>The genome sequence of the flagella-specific Agrobacterium bacteriophage 7-7-1.</title>
        <authorList>
            <person name="Schmitt R."/>
            <person name="Van den Bossche A."/>
            <person name="Lavigne R."/>
            <person name="Kropinski A.M."/>
        </authorList>
    </citation>
    <scope>NUCLEOTIDE SEQUENCE [LARGE SCALE GENOMIC DNA]</scope>
</reference>
<keyword evidence="2" id="KW-1185">Reference proteome</keyword>
<sequence length="63" mass="6963">MLVFVILINLANGQQIEAYRSEPMTFVECDKRQRTVWAGGWPTAFVDDQGEAPVIDAACVPHG</sequence>